<dbReference type="EMBL" id="WVUH01000115">
    <property type="protein sequence ID" value="MBO4207307.1"/>
    <property type="molecule type" value="Genomic_DNA"/>
</dbReference>
<sequence>MVDYMVNHGGVDNLYAELNRRTQEVRALLADLERTSRTALASWEGEAQRAYYAAKAEWDSAANTMSGMLASKSQALTGINQGYQDADRQCAGQFR</sequence>
<reference evidence="2 3" key="1">
    <citation type="submission" date="2019-12" db="EMBL/GenBank/DDBJ databases">
        <title>Whole genome sequencing of endophytic Actinobacterium Micromonospora sp. MPMI6T.</title>
        <authorList>
            <person name="Evv R."/>
            <person name="Podile A.R."/>
        </authorList>
    </citation>
    <scope>NUCLEOTIDE SEQUENCE [LARGE SCALE GENOMIC DNA]</scope>
    <source>
        <strain evidence="2 3">MPMI6</strain>
    </source>
</reference>
<evidence type="ECO:0000256" key="1">
    <source>
        <dbReference type="RuleBase" id="RU362001"/>
    </source>
</evidence>
<keyword evidence="3" id="KW-1185">Reference proteome</keyword>
<dbReference type="Proteomes" id="UP000823521">
    <property type="component" value="Unassembled WGS sequence"/>
</dbReference>
<evidence type="ECO:0000313" key="2">
    <source>
        <dbReference type="EMBL" id="MBO4207307.1"/>
    </source>
</evidence>
<evidence type="ECO:0000313" key="3">
    <source>
        <dbReference type="Proteomes" id="UP000823521"/>
    </source>
</evidence>
<dbReference type="Pfam" id="PF06013">
    <property type="entry name" value="WXG100"/>
    <property type="match status" value="1"/>
</dbReference>
<comment type="similarity">
    <text evidence="1">Belongs to the WXG100 family.</text>
</comment>
<name>A0ABS3VRY6_MICEH</name>
<protein>
    <recommendedName>
        <fullName evidence="1">ESAT-6-like protein</fullName>
    </recommendedName>
</protein>
<proteinExistence type="inferred from homology"/>
<comment type="caution">
    <text evidence="2">The sequence shown here is derived from an EMBL/GenBank/DDBJ whole genome shotgun (WGS) entry which is preliminary data.</text>
</comment>
<organism evidence="2 3">
    <name type="scientific">Micromonospora echinofusca</name>
    <dbReference type="NCBI Taxonomy" id="47858"/>
    <lineage>
        <taxon>Bacteria</taxon>
        <taxon>Bacillati</taxon>
        <taxon>Actinomycetota</taxon>
        <taxon>Actinomycetes</taxon>
        <taxon>Micromonosporales</taxon>
        <taxon>Micromonosporaceae</taxon>
        <taxon>Micromonospora</taxon>
    </lineage>
</organism>
<dbReference type="Gene3D" id="1.10.287.1060">
    <property type="entry name" value="ESAT-6-like"/>
    <property type="match status" value="1"/>
</dbReference>
<dbReference type="InterPro" id="IPR010310">
    <property type="entry name" value="T7SS_ESAT-6-like"/>
</dbReference>
<gene>
    <name evidence="2" type="ORF">GSF22_14995</name>
</gene>
<dbReference type="SUPFAM" id="SSF140453">
    <property type="entry name" value="EsxAB dimer-like"/>
    <property type="match status" value="1"/>
</dbReference>
<dbReference type="InterPro" id="IPR036689">
    <property type="entry name" value="ESAT-6-like_sf"/>
</dbReference>
<accession>A0ABS3VRY6</accession>
<dbReference type="NCBIfam" id="TIGR03930">
    <property type="entry name" value="WXG100_ESAT6"/>
    <property type="match status" value="1"/>
</dbReference>
<dbReference type="RefSeq" id="WP_208814204.1">
    <property type="nucleotide sequence ID" value="NZ_WVUH01000115.1"/>
</dbReference>